<feature type="domain" description="BD-FAE-like" evidence="3">
    <location>
        <begin position="107"/>
        <end position="294"/>
    </location>
</feature>
<dbReference type="PANTHER" id="PTHR48081">
    <property type="entry name" value="AB HYDROLASE SUPERFAMILY PROTEIN C4A8.06C"/>
    <property type="match status" value="1"/>
</dbReference>
<dbReference type="RefSeq" id="WP_057643879.1">
    <property type="nucleotide sequence ID" value="NZ_LLXU01000050.1"/>
</dbReference>
<sequence length="343" mass="36944">MHRRLVVSARPARRLIPCLASLWLIAWLAPAHAAEPPAWPTTETAAEQAGRIPLWPGDGLAPGDRALTQPQRTLERSTDPALPDRFVDHVNRPYLVVQRPAHPNGAALLVIPGGGYARIVLDKEGSALVPSFVEQGGVTLFVLRYRLPGEGHADGADAPLADAQRALRLIRARANEWGVDPHRIGVMGFSAGGHLAASLGTRYDETLHAARDAIDRVPARPDFQLLVYPVIDMTGIATHAGSRQQLLGDAPQADRMQQYSPQRHVTAATPPTFLVHAQDDTVVPVENSLLFYGALRAAGIPAEMHLFPRGGHGFGIRGTAGLTAAAWPRLALAWIDAQREVSP</sequence>
<protein>
    <submittedName>
        <fullName evidence="4">Xylanase</fullName>
    </submittedName>
</protein>
<gene>
    <name evidence="4" type="ORF">ARC20_03990</name>
</gene>
<keyword evidence="2" id="KW-0732">Signal</keyword>
<keyword evidence="4" id="KW-0624">Polysaccharide degradation</keyword>
<dbReference type="OrthoDB" id="9771666at2"/>
<dbReference type="SUPFAM" id="SSF53474">
    <property type="entry name" value="alpha/beta-Hydrolases"/>
    <property type="match status" value="1"/>
</dbReference>
<organism evidence="4 5">
    <name type="scientific">Stenotrophomonas panacihumi</name>
    <dbReference type="NCBI Taxonomy" id="676599"/>
    <lineage>
        <taxon>Bacteria</taxon>
        <taxon>Pseudomonadati</taxon>
        <taxon>Pseudomonadota</taxon>
        <taxon>Gammaproteobacteria</taxon>
        <taxon>Lysobacterales</taxon>
        <taxon>Lysobacteraceae</taxon>
        <taxon>Stenotrophomonas</taxon>
    </lineage>
</organism>
<keyword evidence="4" id="KW-0326">Glycosidase</keyword>
<accession>A0A0R0ANM4</accession>
<keyword evidence="1 4" id="KW-0378">Hydrolase</keyword>
<comment type="caution">
    <text evidence="4">The sequence shown here is derived from an EMBL/GenBank/DDBJ whole genome shotgun (WGS) entry which is preliminary data.</text>
</comment>
<reference evidence="4 5" key="1">
    <citation type="submission" date="2015-10" db="EMBL/GenBank/DDBJ databases">
        <title>Genome sequencing and analysis of members of genus Stenotrophomonas.</title>
        <authorList>
            <person name="Patil P.P."/>
            <person name="Midha S."/>
            <person name="Patil P.B."/>
        </authorList>
    </citation>
    <scope>NUCLEOTIDE SEQUENCE [LARGE SCALE GENOMIC DNA]</scope>
    <source>
        <strain evidence="4 5">JCM 16536</strain>
    </source>
</reference>
<dbReference type="Gene3D" id="3.40.50.1820">
    <property type="entry name" value="alpha/beta hydrolase"/>
    <property type="match status" value="1"/>
</dbReference>
<feature type="signal peptide" evidence="2">
    <location>
        <begin position="1"/>
        <end position="33"/>
    </location>
</feature>
<name>A0A0R0ANM4_9GAMM</name>
<evidence type="ECO:0000256" key="1">
    <source>
        <dbReference type="ARBA" id="ARBA00022801"/>
    </source>
</evidence>
<evidence type="ECO:0000259" key="3">
    <source>
        <dbReference type="Pfam" id="PF20434"/>
    </source>
</evidence>
<feature type="chain" id="PRO_5006391055" evidence="2">
    <location>
        <begin position="34"/>
        <end position="343"/>
    </location>
</feature>
<dbReference type="InterPro" id="IPR029058">
    <property type="entry name" value="AB_hydrolase_fold"/>
</dbReference>
<dbReference type="GO" id="GO:0016798">
    <property type="term" value="F:hydrolase activity, acting on glycosyl bonds"/>
    <property type="evidence" value="ECO:0007669"/>
    <property type="project" value="UniProtKB-KW"/>
</dbReference>
<dbReference type="InterPro" id="IPR049492">
    <property type="entry name" value="BD-FAE-like_dom"/>
</dbReference>
<proteinExistence type="predicted"/>
<evidence type="ECO:0000313" key="5">
    <source>
        <dbReference type="Proteomes" id="UP000051802"/>
    </source>
</evidence>
<evidence type="ECO:0000313" key="4">
    <source>
        <dbReference type="EMBL" id="KRG46843.1"/>
    </source>
</evidence>
<dbReference type="EMBL" id="LLXU01000050">
    <property type="protein sequence ID" value="KRG46843.1"/>
    <property type="molecule type" value="Genomic_DNA"/>
</dbReference>
<dbReference type="Pfam" id="PF20434">
    <property type="entry name" value="BD-FAE"/>
    <property type="match status" value="1"/>
</dbReference>
<keyword evidence="5" id="KW-1185">Reference proteome</keyword>
<keyword evidence="4" id="KW-0119">Carbohydrate metabolism</keyword>
<dbReference type="AlphaFoldDB" id="A0A0R0ANM4"/>
<dbReference type="InterPro" id="IPR050300">
    <property type="entry name" value="GDXG_lipolytic_enzyme"/>
</dbReference>
<evidence type="ECO:0000256" key="2">
    <source>
        <dbReference type="SAM" id="SignalP"/>
    </source>
</evidence>
<keyword evidence="4" id="KW-0858">Xylan degradation</keyword>
<dbReference type="GO" id="GO:0045493">
    <property type="term" value="P:xylan catabolic process"/>
    <property type="evidence" value="ECO:0007669"/>
    <property type="project" value="UniProtKB-KW"/>
</dbReference>
<dbReference type="PANTHER" id="PTHR48081:SF6">
    <property type="entry name" value="PEPTIDASE S9 PROLYL OLIGOPEPTIDASE CATALYTIC DOMAIN-CONTAINING PROTEIN"/>
    <property type="match status" value="1"/>
</dbReference>
<dbReference type="STRING" id="676599.ARC20_03990"/>
<dbReference type="Proteomes" id="UP000051802">
    <property type="component" value="Unassembled WGS sequence"/>
</dbReference>